<keyword evidence="12" id="KW-1185">Reference proteome</keyword>
<dbReference type="AlphaFoldDB" id="A0A4Y2AAK3"/>
<dbReference type="SUPFAM" id="SSF56672">
    <property type="entry name" value="DNA/RNA polymerases"/>
    <property type="match status" value="1"/>
</dbReference>
<evidence type="ECO:0000256" key="1">
    <source>
        <dbReference type="ARBA" id="ARBA00012493"/>
    </source>
</evidence>
<keyword evidence="3" id="KW-0808">Transferase</keyword>
<evidence type="ECO:0000256" key="7">
    <source>
        <dbReference type="ARBA" id="ARBA00022759"/>
    </source>
</evidence>
<feature type="domain" description="Reverse transcriptase RNase H-like" evidence="10">
    <location>
        <begin position="104"/>
        <end position="205"/>
    </location>
</feature>
<name>A0A4Y2AAK3_ARAVE</name>
<dbReference type="GO" id="GO:0003964">
    <property type="term" value="F:RNA-directed DNA polymerase activity"/>
    <property type="evidence" value="ECO:0007669"/>
    <property type="project" value="UniProtKB-KW"/>
</dbReference>
<keyword evidence="2" id="KW-0645">Protease</keyword>
<dbReference type="OrthoDB" id="6484178at2759"/>
<evidence type="ECO:0000256" key="4">
    <source>
        <dbReference type="ARBA" id="ARBA00022695"/>
    </source>
</evidence>
<dbReference type="PANTHER" id="PTHR33064:SF37">
    <property type="entry name" value="RIBONUCLEASE H"/>
    <property type="match status" value="1"/>
</dbReference>
<keyword evidence="9" id="KW-0695">RNA-directed DNA polymerase</keyword>
<evidence type="ECO:0000256" key="6">
    <source>
        <dbReference type="ARBA" id="ARBA00022750"/>
    </source>
</evidence>
<gene>
    <name evidence="11" type="primary">pol_384</name>
    <name evidence="11" type="ORF">AVEN_53154_1</name>
</gene>
<protein>
    <recommendedName>
        <fullName evidence="1">RNA-directed DNA polymerase</fullName>
        <ecNumber evidence="1">2.7.7.49</ecNumber>
    </recommendedName>
</protein>
<dbReference type="GO" id="GO:0006508">
    <property type="term" value="P:proteolysis"/>
    <property type="evidence" value="ECO:0007669"/>
    <property type="project" value="UniProtKB-KW"/>
</dbReference>
<keyword evidence="5" id="KW-0540">Nuclease</keyword>
<dbReference type="Proteomes" id="UP000499080">
    <property type="component" value="Unassembled WGS sequence"/>
</dbReference>
<dbReference type="InterPro" id="IPR043502">
    <property type="entry name" value="DNA/RNA_pol_sf"/>
</dbReference>
<dbReference type="GO" id="GO:0004519">
    <property type="term" value="F:endonuclease activity"/>
    <property type="evidence" value="ECO:0007669"/>
    <property type="project" value="UniProtKB-KW"/>
</dbReference>
<keyword evidence="4" id="KW-0548">Nucleotidyltransferase</keyword>
<dbReference type="FunFam" id="3.30.70.270:FF:000020">
    <property type="entry name" value="Transposon Tf2-6 polyprotein-like Protein"/>
    <property type="match status" value="1"/>
</dbReference>
<evidence type="ECO:0000256" key="5">
    <source>
        <dbReference type="ARBA" id="ARBA00022722"/>
    </source>
</evidence>
<dbReference type="PANTHER" id="PTHR33064">
    <property type="entry name" value="POL PROTEIN"/>
    <property type="match status" value="1"/>
</dbReference>
<organism evidence="11 12">
    <name type="scientific">Araneus ventricosus</name>
    <name type="common">Orbweaver spider</name>
    <name type="synonym">Epeira ventricosa</name>
    <dbReference type="NCBI Taxonomy" id="182803"/>
    <lineage>
        <taxon>Eukaryota</taxon>
        <taxon>Metazoa</taxon>
        <taxon>Ecdysozoa</taxon>
        <taxon>Arthropoda</taxon>
        <taxon>Chelicerata</taxon>
        <taxon>Arachnida</taxon>
        <taxon>Araneae</taxon>
        <taxon>Araneomorphae</taxon>
        <taxon>Entelegynae</taxon>
        <taxon>Araneoidea</taxon>
        <taxon>Araneidae</taxon>
        <taxon>Araneus</taxon>
    </lineage>
</organism>
<keyword evidence="7" id="KW-0255">Endonuclease</keyword>
<keyword evidence="6" id="KW-0064">Aspartyl protease</keyword>
<evidence type="ECO:0000256" key="9">
    <source>
        <dbReference type="ARBA" id="ARBA00022918"/>
    </source>
</evidence>
<evidence type="ECO:0000313" key="11">
    <source>
        <dbReference type="EMBL" id="GBL76369.1"/>
    </source>
</evidence>
<dbReference type="InterPro" id="IPR041373">
    <property type="entry name" value="RT_RNaseH"/>
</dbReference>
<evidence type="ECO:0000313" key="12">
    <source>
        <dbReference type="Proteomes" id="UP000499080"/>
    </source>
</evidence>
<dbReference type="InterPro" id="IPR051320">
    <property type="entry name" value="Viral_Replic_Matur_Polypro"/>
</dbReference>
<proteinExistence type="predicted"/>
<evidence type="ECO:0000256" key="2">
    <source>
        <dbReference type="ARBA" id="ARBA00022670"/>
    </source>
</evidence>
<evidence type="ECO:0000256" key="8">
    <source>
        <dbReference type="ARBA" id="ARBA00022801"/>
    </source>
</evidence>
<evidence type="ECO:0000256" key="3">
    <source>
        <dbReference type="ARBA" id="ARBA00022679"/>
    </source>
</evidence>
<keyword evidence="8" id="KW-0378">Hydrolase</keyword>
<comment type="caution">
    <text evidence="11">The sequence shown here is derived from an EMBL/GenBank/DDBJ whole genome shotgun (WGS) entry which is preliminary data.</text>
</comment>
<dbReference type="InterPro" id="IPR043128">
    <property type="entry name" value="Rev_trsase/Diguanyl_cyclase"/>
</dbReference>
<dbReference type="CDD" id="cd09274">
    <property type="entry name" value="RNase_HI_RT_Ty3"/>
    <property type="match status" value="1"/>
</dbReference>
<dbReference type="Gene3D" id="3.30.70.270">
    <property type="match status" value="1"/>
</dbReference>
<sequence>MSRPRKLPAPWQFSTVSLFDNPALVMWNRIGSMPSTKKELRSFLGLASYYRYYIPNFPEIVLPLTDLTKRKVSNILPWSIEAEEAFVKIKDELIRMPTLHTPNISRPFWLYTDASATAIGECLAQHDDVGKELPIAFFSKNPTQMKWSTIEREAFCVLEALKKFDTWVFGGKIQVVSDHNPLTYLTSNAPHGAKLSRWALALQRYNYIVSEGYPAWKCRCLIQISDRFCKIMLTCVK</sequence>
<dbReference type="GO" id="GO:0004190">
    <property type="term" value="F:aspartic-type endopeptidase activity"/>
    <property type="evidence" value="ECO:0007669"/>
    <property type="project" value="UniProtKB-KW"/>
</dbReference>
<accession>A0A4Y2AAK3</accession>
<dbReference type="EMBL" id="BGPR01000010">
    <property type="protein sequence ID" value="GBL76369.1"/>
    <property type="molecule type" value="Genomic_DNA"/>
</dbReference>
<dbReference type="Gene3D" id="3.10.20.370">
    <property type="match status" value="1"/>
</dbReference>
<dbReference type="EC" id="2.7.7.49" evidence="1"/>
<evidence type="ECO:0000259" key="10">
    <source>
        <dbReference type="Pfam" id="PF17917"/>
    </source>
</evidence>
<dbReference type="Pfam" id="PF17917">
    <property type="entry name" value="RT_RNaseH"/>
    <property type="match status" value="1"/>
</dbReference>
<reference evidence="11 12" key="1">
    <citation type="journal article" date="2019" name="Sci. Rep.">
        <title>Orb-weaving spider Araneus ventricosus genome elucidates the spidroin gene catalogue.</title>
        <authorList>
            <person name="Kono N."/>
            <person name="Nakamura H."/>
            <person name="Ohtoshi R."/>
            <person name="Moran D.A.P."/>
            <person name="Shinohara A."/>
            <person name="Yoshida Y."/>
            <person name="Fujiwara M."/>
            <person name="Mori M."/>
            <person name="Tomita M."/>
            <person name="Arakawa K."/>
        </authorList>
    </citation>
    <scope>NUCLEOTIDE SEQUENCE [LARGE SCALE GENOMIC DNA]</scope>
</reference>